<feature type="compositionally biased region" description="Basic residues" evidence="5">
    <location>
        <begin position="26"/>
        <end position="36"/>
    </location>
</feature>
<keyword evidence="3" id="KW-0442">Lipid degradation</keyword>
<keyword evidence="4" id="KW-0443">Lipid metabolism</keyword>
<evidence type="ECO:0000256" key="4">
    <source>
        <dbReference type="ARBA" id="ARBA00023098"/>
    </source>
</evidence>
<dbReference type="Proteomes" id="UP000013776">
    <property type="component" value="Unassembled WGS sequence"/>
</dbReference>
<gene>
    <name evidence="6" type="ORF">TAPDE_000647</name>
</gene>
<feature type="region of interest" description="Disordered" evidence="5">
    <location>
        <begin position="557"/>
        <end position="586"/>
    </location>
</feature>
<dbReference type="STRING" id="1097556.R4X7C3"/>
<dbReference type="Gene3D" id="3.40.50.1820">
    <property type="entry name" value="alpha/beta hydrolase"/>
    <property type="match status" value="1"/>
</dbReference>
<dbReference type="OrthoDB" id="2363873at2759"/>
<dbReference type="GO" id="GO:0016042">
    <property type="term" value="P:lipid catabolic process"/>
    <property type="evidence" value="ECO:0007669"/>
    <property type="project" value="UniProtKB-KW"/>
</dbReference>
<dbReference type="eggNOG" id="KOG3847">
    <property type="taxonomic scope" value="Eukaryota"/>
</dbReference>
<evidence type="ECO:0000256" key="5">
    <source>
        <dbReference type="SAM" id="MobiDB-lite"/>
    </source>
</evidence>
<dbReference type="VEuPathDB" id="FungiDB:TAPDE_000647"/>
<dbReference type="InterPro" id="IPR029058">
    <property type="entry name" value="AB_hydrolase_fold"/>
</dbReference>
<evidence type="ECO:0000256" key="1">
    <source>
        <dbReference type="ARBA" id="ARBA00013201"/>
    </source>
</evidence>
<dbReference type="AlphaFoldDB" id="R4X7C3"/>
<dbReference type="PANTHER" id="PTHR10272:SF0">
    <property type="entry name" value="PLATELET-ACTIVATING FACTOR ACETYLHYDROLASE"/>
    <property type="match status" value="1"/>
</dbReference>
<feature type="region of interest" description="Disordered" evidence="5">
    <location>
        <begin position="1"/>
        <end position="36"/>
    </location>
</feature>
<keyword evidence="2" id="KW-0378">Hydrolase</keyword>
<accession>R4X7C3</accession>
<reference evidence="6 7" key="1">
    <citation type="journal article" date="2013" name="MBio">
        <title>Genome sequencing of the plant pathogen Taphrina deformans, the causal agent of peach leaf curl.</title>
        <authorList>
            <person name="Cisse O.H."/>
            <person name="Almeida J.M.G.C.F."/>
            <person name="Fonseca A."/>
            <person name="Kumar A.A."/>
            <person name="Salojaervi J."/>
            <person name="Overmyer K."/>
            <person name="Hauser P.M."/>
            <person name="Pagni M."/>
        </authorList>
    </citation>
    <scope>NUCLEOTIDE SEQUENCE [LARGE SCALE GENOMIC DNA]</scope>
    <source>
        <strain evidence="7">PYCC 5710 / ATCC 11124 / CBS 356.35 / IMI 108563 / JCM 9778 / NBRC 8474</strain>
    </source>
</reference>
<dbReference type="SUPFAM" id="SSF53474">
    <property type="entry name" value="alpha/beta-Hydrolases"/>
    <property type="match status" value="1"/>
</dbReference>
<sequence>MIRKMMGHVPIPQGNTDSNTSNNQPRYKRVPKSRRPGPWRDYIIKSLPASSGPYDVGSIDLEIAVEREDFGIVRDGKPAVLLETVLWTIFYPIALGTGKGRAPDGKKQWSRQLWLSKSRSKMARGYGDFSGVNKAFCQIFFNGTVGLTKLPVWRNAPLAQHFPAEGNVHEDGHEIRDKSAENPYDRPPIFPLILFSHGLGGTRTTYSAVCGEYASYGWICCAVEHRDGSGPRTFVNYGDGRPPRVVDYVNPADGKNDTANDVPTDHELRNAQIRMRKREIDLVHDFMTEIYDGKGEQVAARNLRAKNRKDVENVIGGSSRGTKGVDWSAWKGRFQIDKVTMCGHSFGGATTMSVLRTPEMLKYIKYGILMDIWGQAMPTHPIDGELDVVQVPVLLMGSESFLYWEENLKLMFDLARDISKSGQRIWMFTIRGSFHLSFSDFGVLWPHLFKIMFNTRIHPQRAIDIIVNASLEFFKQVMPDSVARWNRGTDEQLLLTPINDKWRNIEGKRNDWRKKMGTHADDKHEIWMHLTPDSGFAGIEGHTSGGTDATAHAHNVSTASENANSGRNKSHARRHHPEKCEKKNPP</sequence>
<comment type="caution">
    <text evidence="6">The sequence shown here is derived from an EMBL/GenBank/DDBJ whole genome shotgun (WGS) entry which is preliminary data.</text>
</comment>
<proteinExistence type="predicted"/>
<feature type="compositionally biased region" description="Polar residues" evidence="5">
    <location>
        <begin position="13"/>
        <end position="25"/>
    </location>
</feature>
<dbReference type="Pfam" id="PF03403">
    <property type="entry name" value="PAF-AH_p_II"/>
    <property type="match status" value="1"/>
</dbReference>
<feature type="compositionally biased region" description="Basic residues" evidence="5">
    <location>
        <begin position="568"/>
        <end position="577"/>
    </location>
</feature>
<dbReference type="EC" id="3.1.1.47" evidence="1"/>
<evidence type="ECO:0000256" key="3">
    <source>
        <dbReference type="ARBA" id="ARBA00022963"/>
    </source>
</evidence>
<evidence type="ECO:0000256" key="2">
    <source>
        <dbReference type="ARBA" id="ARBA00022801"/>
    </source>
</evidence>
<dbReference type="EMBL" id="CAHR02000021">
    <property type="protein sequence ID" value="CCG80978.1"/>
    <property type="molecule type" value="Genomic_DNA"/>
</dbReference>
<protein>
    <recommendedName>
        <fullName evidence="1">1-alkyl-2-acetylglycerophosphocholine esterase</fullName>
        <ecNumber evidence="1">3.1.1.47</ecNumber>
    </recommendedName>
</protein>
<dbReference type="PANTHER" id="PTHR10272">
    <property type="entry name" value="PLATELET-ACTIVATING FACTOR ACETYLHYDROLASE"/>
    <property type="match status" value="1"/>
</dbReference>
<name>R4X7C3_TAPDE</name>
<evidence type="ECO:0000313" key="6">
    <source>
        <dbReference type="EMBL" id="CCG80978.1"/>
    </source>
</evidence>
<keyword evidence="7" id="KW-1185">Reference proteome</keyword>
<dbReference type="GO" id="GO:0003847">
    <property type="term" value="F:1-alkyl-2-acetylglycerophosphocholine esterase activity"/>
    <property type="evidence" value="ECO:0007669"/>
    <property type="project" value="UniProtKB-EC"/>
</dbReference>
<feature type="compositionally biased region" description="Polar residues" evidence="5">
    <location>
        <begin position="557"/>
        <end position="567"/>
    </location>
</feature>
<evidence type="ECO:0000313" key="7">
    <source>
        <dbReference type="Proteomes" id="UP000013776"/>
    </source>
</evidence>
<organism evidence="6 7">
    <name type="scientific">Taphrina deformans (strain PYCC 5710 / ATCC 11124 / CBS 356.35 / IMI 108563 / JCM 9778 / NBRC 8474)</name>
    <name type="common">Peach leaf curl fungus</name>
    <name type="synonym">Lalaria deformans</name>
    <dbReference type="NCBI Taxonomy" id="1097556"/>
    <lineage>
        <taxon>Eukaryota</taxon>
        <taxon>Fungi</taxon>
        <taxon>Dikarya</taxon>
        <taxon>Ascomycota</taxon>
        <taxon>Taphrinomycotina</taxon>
        <taxon>Taphrinomycetes</taxon>
        <taxon>Taphrinales</taxon>
        <taxon>Taphrinaceae</taxon>
        <taxon>Taphrina</taxon>
    </lineage>
</organism>